<accession>A0A9J6G9U4</accession>
<dbReference type="EMBL" id="JABSTR010000007">
    <property type="protein sequence ID" value="KAH9375190.1"/>
    <property type="molecule type" value="Genomic_DNA"/>
</dbReference>
<evidence type="ECO:0000256" key="1">
    <source>
        <dbReference type="ARBA" id="ARBA00004613"/>
    </source>
</evidence>
<dbReference type="CDD" id="cd00172">
    <property type="entry name" value="serpin"/>
    <property type="match status" value="1"/>
</dbReference>
<keyword evidence="4" id="KW-0646">Protease inhibitor</keyword>
<dbReference type="PANTHER" id="PTHR11461:SF211">
    <property type="entry name" value="GH10112P-RELATED"/>
    <property type="match status" value="1"/>
</dbReference>
<dbReference type="SUPFAM" id="SSF56574">
    <property type="entry name" value="Serpins"/>
    <property type="match status" value="1"/>
</dbReference>
<proteinExistence type="inferred from homology"/>
<dbReference type="InterPro" id="IPR036186">
    <property type="entry name" value="Serpin_sf"/>
</dbReference>
<gene>
    <name evidence="8" type="ORF">HPB48_009414</name>
</gene>
<dbReference type="GO" id="GO:0005615">
    <property type="term" value="C:extracellular space"/>
    <property type="evidence" value="ECO:0007669"/>
    <property type="project" value="InterPro"/>
</dbReference>
<keyword evidence="5" id="KW-0722">Serine protease inhibitor</keyword>
<evidence type="ECO:0000256" key="6">
    <source>
        <dbReference type="ARBA" id="ARBA00023180"/>
    </source>
</evidence>
<name>A0A9J6G9U4_HAELO</name>
<organism evidence="8 9">
    <name type="scientific">Haemaphysalis longicornis</name>
    <name type="common">Bush tick</name>
    <dbReference type="NCBI Taxonomy" id="44386"/>
    <lineage>
        <taxon>Eukaryota</taxon>
        <taxon>Metazoa</taxon>
        <taxon>Ecdysozoa</taxon>
        <taxon>Arthropoda</taxon>
        <taxon>Chelicerata</taxon>
        <taxon>Arachnida</taxon>
        <taxon>Acari</taxon>
        <taxon>Parasitiformes</taxon>
        <taxon>Ixodida</taxon>
        <taxon>Ixodoidea</taxon>
        <taxon>Ixodidae</taxon>
        <taxon>Haemaphysalinae</taxon>
        <taxon>Haemaphysalis</taxon>
    </lineage>
</organism>
<dbReference type="OrthoDB" id="671595at2759"/>
<evidence type="ECO:0000313" key="9">
    <source>
        <dbReference type="Proteomes" id="UP000821853"/>
    </source>
</evidence>
<dbReference type="InterPro" id="IPR023796">
    <property type="entry name" value="Serpin_dom"/>
</dbReference>
<reference evidence="8 9" key="1">
    <citation type="journal article" date="2020" name="Cell">
        <title>Large-Scale Comparative Analyses of Tick Genomes Elucidate Their Genetic Diversity and Vector Capacities.</title>
        <authorList>
            <consortium name="Tick Genome and Microbiome Consortium (TIGMIC)"/>
            <person name="Jia N."/>
            <person name="Wang J."/>
            <person name="Shi W."/>
            <person name="Du L."/>
            <person name="Sun Y."/>
            <person name="Zhan W."/>
            <person name="Jiang J.F."/>
            <person name="Wang Q."/>
            <person name="Zhang B."/>
            <person name="Ji P."/>
            <person name="Bell-Sakyi L."/>
            <person name="Cui X.M."/>
            <person name="Yuan T.T."/>
            <person name="Jiang B.G."/>
            <person name="Yang W.F."/>
            <person name="Lam T.T."/>
            <person name="Chang Q.C."/>
            <person name="Ding S.J."/>
            <person name="Wang X.J."/>
            <person name="Zhu J.G."/>
            <person name="Ruan X.D."/>
            <person name="Zhao L."/>
            <person name="Wei J.T."/>
            <person name="Ye R.Z."/>
            <person name="Que T.C."/>
            <person name="Du C.H."/>
            <person name="Zhou Y.H."/>
            <person name="Cheng J.X."/>
            <person name="Dai P.F."/>
            <person name="Guo W.B."/>
            <person name="Han X.H."/>
            <person name="Huang E.J."/>
            <person name="Li L.F."/>
            <person name="Wei W."/>
            <person name="Gao Y.C."/>
            <person name="Liu J.Z."/>
            <person name="Shao H.Z."/>
            <person name="Wang X."/>
            <person name="Wang C.C."/>
            <person name="Yang T.C."/>
            <person name="Huo Q.B."/>
            <person name="Li W."/>
            <person name="Chen H.Y."/>
            <person name="Chen S.E."/>
            <person name="Zhou L.G."/>
            <person name="Ni X.B."/>
            <person name="Tian J.H."/>
            <person name="Sheng Y."/>
            <person name="Liu T."/>
            <person name="Pan Y.S."/>
            <person name="Xia L.Y."/>
            <person name="Li J."/>
            <person name="Zhao F."/>
            <person name="Cao W.C."/>
        </authorList>
    </citation>
    <scope>NUCLEOTIDE SEQUENCE [LARGE SCALE GENOMIC DNA]</scope>
    <source>
        <strain evidence="8">HaeL-2018</strain>
    </source>
</reference>
<dbReference type="InterPro" id="IPR042178">
    <property type="entry name" value="Serpin_sf_1"/>
</dbReference>
<dbReference type="VEuPathDB" id="VectorBase:HLOH_052265"/>
<evidence type="ECO:0000256" key="2">
    <source>
        <dbReference type="ARBA" id="ARBA00009500"/>
    </source>
</evidence>
<sequence length="185" mass="20991">MLDRRDFSQSAEQCRLTMDALVRSLTSFLFKPGQEVFPRGSVDENSLLVFLSSIRLEGTWRYSFRLVNGDFHETSEATVSVGMMRQRGTFRMYESTELEVTVLEVPYKNRDVSLVILLPARVDGLTSLEKRVTASKLLHCVSRLEERPKVTVCLPLLRLRQVTDLSPVLIAMGLGSLFTEGANFR</sequence>
<keyword evidence="6" id="KW-0325">Glycoprotein</keyword>
<dbReference type="InterPro" id="IPR000215">
    <property type="entry name" value="Serpin_fam"/>
</dbReference>
<dbReference type="Proteomes" id="UP000821853">
    <property type="component" value="Chromosome 5"/>
</dbReference>
<dbReference type="Pfam" id="PF00079">
    <property type="entry name" value="Serpin"/>
    <property type="match status" value="1"/>
</dbReference>
<dbReference type="AlphaFoldDB" id="A0A9J6G9U4"/>
<dbReference type="InterPro" id="IPR042185">
    <property type="entry name" value="Serpin_sf_2"/>
</dbReference>
<dbReference type="PANTHER" id="PTHR11461">
    <property type="entry name" value="SERINE PROTEASE INHIBITOR, SERPIN"/>
    <property type="match status" value="1"/>
</dbReference>
<dbReference type="Gene3D" id="3.30.497.10">
    <property type="entry name" value="Antithrombin, subunit I, domain 2"/>
    <property type="match status" value="1"/>
</dbReference>
<comment type="caution">
    <text evidence="8">The sequence shown here is derived from an EMBL/GenBank/DDBJ whole genome shotgun (WGS) entry which is preliminary data.</text>
</comment>
<keyword evidence="3" id="KW-0964">Secreted</keyword>
<evidence type="ECO:0000259" key="7">
    <source>
        <dbReference type="Pfam" id="PF00079"/>
    </source>
</evidence>
<evidence type="ECO:0000256" key="3">
    <source>
        <dbReference type="ARBA" id="ARBA00022525"/>
    </source>
</evidence>
<dbReference type="GO" id="GO:0004867">
    <property type="term" value="F:serine-type endopeptidase inhibitor activity"/>
    <property type="evidence" value="ECO:0007669"/>
    <property type="project" value="UniProtKB-KW"/>
</dbReference>
<feature type="domain" description="Serpin" evidence="7">
    <location>
        <begin position="6"/>
        <end position="184"/>
    </location>
</feature>
<protein>
    <recommendedName>
        <fullName evidence="7">Serpin domain-containing protein</fullName>
    </recommendedName>
</protein>
<comment type="similarity">
    <text evidence="2">Belongs to the serpin family.</text>
</comment>
<comment type="subcellular location">
    <subcellularLocation>
        <location evidence="1">Secreted</location>
    </subcellularLocation>
</comment>
<evidence type="ECO:0000256" key="5">
    <source>
        <dbReference type="ARBA" id="ARBA00022900"/>
    </source>
</evidence>
<dbReference type="Gene3D" id="2.30.39.10">
    <property type="entry name" value="Alpha-1-antitrypsin, domain 1"/>
    <property type="match status" value="1"/>
</dbReference>
<evidence type="ECO:0000313" key="8">
    <source>
        <dbReference type="EMBL" id="KAH9375190.1"/>
    </source>
</evidence>
<evidence type="ECO:0000256" key="4">
    <source>
        <dbReference type="ARBA" id="ARBA00022690"/>
    </source>
</evidence>
<keyword evidence="9" id="KW-1185">Reference proteome</keyword>